<dbReference type="RefSeq" id="WP_369287975.1">
    <property type="nucleotide sequence ID" value="NZ_JBFTEG010000009.1"/>
</dbReference>
<sequence>MVDTPAYLSLKLAQASKTGKHAAGRITYRILTDPKRDQLYLTLVSNEGGGWFSTEIVPFARVEAVAEAINDPSAPLLSKQLRQAFISRSANNAGFLAAVLRAEGLLAPSPEAAHQHVMSGDWSQWKQAMLSAAGEAYVPFAKAGAPEAEPSKQGKPTSKRKGRTPAPDVGDSAVADDERTDAVEADDESVA</sequence>
<protein>
    <submittedName>
        <fullName evidence="2">Uncharacterized protein</fullName>
    </submittedName>
</protein>
<comment type="caution">
    <text evidence="2">The sequence shown here is derived from an EMBL/GenBank/DDBJ whole genome shotgun (WGS) entry which is preliminary data.</text>
</comment>
<evidence type="ECO:0000313" key="3">
    <source>
        <dbReference type="Proteomes" id="UP001560296"/>
    </source>
</evidence>
<accession>A0ABV3YUL3</accession>
<feature type="region of interest" description="Disordered" evidence="1">
    <location>
        <begin position="143"/>
        <end position="191"/>
    </location>
</feature>
<name>A0ABV3YUL3_9PSED</name>
<gene>
    <name evidence="2" type="ORF">AB5S05_13110</name>
</gene>
<evidence type="ECO:0000256" key="1">
    <source>
        <dbReference type="SAM" id="MobiDB-lite"/>
    </source>
</evidence>
<reference evidence="2 3" key="1">
    <citation type="submission" date="2024-07" db="EMBL/GenBank/DDBJ databases">
        <authorList>
            <person name="Li M."/>
        </authorList>
    </citation>
    <scope>NUCLEOTIDE SEQUENCE [LARGE SCALE GENOMIC DNA]</scope>
    <source>
        <strain evidence="2 3">25A3E</strain>
    </source>
</reference>
<dbReference type="EMBL" id="JBFTEG010000009">
    <property type="protein sequence ID" value="MEX6503007.1"/>
    <property type="molecule type" value="Genomic_DNA"/>
</dbReference>
<organism evidence="2 3">
    <name type="scientific">Pseudomonas zhanjiangensis</name>
    <dbReference type="NCBI Taxonomy" id="3239015"/>
    <lineage>
        <taxon>Bacteria</taxon>
        <taxon>Pseudomonadati</taxon>
        <taxon>Pseudomonadota</taxon>
        <taxon>Gammaproteobacteria</taxon>
        <taxon>Pseudomonadales</taxon>
        <taxon>Pseudomonadaceae</taxon>
        <taxon>Pseudomonas</taxon>
    </lineage>
</organism>
<evidence type="ECO:0000313" key="2">
    <source>
        <dbReference type="EMBL" id="MEX6503007.1"/>
    </source>
</evidence>
<proteinExistence type="predicted"/>
<keyword evidence="3" id="KW-1185">Reference proteome</keyword>
<dbReference type="Proteomes" id="UP001560296">
    <property type="component" value="Unassembled WGS sequence"/>
</dbReference>